<evidence type="ECO:0000256" key="2">
    <source>
        <dbReference type="ARBA" id="ARBA00023125"/>
    </source>
</evidence>
<dbReference type="OrthoDB" id="9791143at2"/>
<organism evidence="5 6">
    <name type="scientific">Clostridium manihotivorum</name>
    <dbReference type="NCBI Taxonomy" id="2320868"/>
    <lineage>
        <taxon>Bacteria</taxon>
        <taxon>Bacillati</taxon>
        <taxon>Bacillota</taxon>
        <taxon>Clostridia</taxon>
        <taxon>Eubacteriales</taxon>
        <taxon>Clostridiaceae</taxon>
        <taxon>Clostridium</taxon>
    </lineage>
</organism>
<dbReference type="AlphaFoldDB" id="A0A3R5UDT3"/>
<keyword evidence="1" id="KW-0805">Transcription regulation</keyword>
<dbReference type="InterPro" id="IPR002577">
    <property type="entry name" value="HTH_HxlR"/>
</dbReference>
<protein>
    <submittedName>
        <fullName evidence="5">Transcriptional regulator</fullName>
    </submittedName>
</protein>
<dbReference type="InterPro" id="IPR036388">
    <property type="entry name" value="WH-like_DNA-bd_sf"/>
</dbReference>
<evidence type="ECO:0000313" key="6">
    <source>
        <dbReference type="Proteomes" id="UP000286268"/>
    </source>
</evidence>
<evidence type="ECO:0000259" key="4">
    <source>
        <dbReference type="PROSITE" id="PS51118"/>
    </source>
</evidence>
<dbReference type="PANTHER" id="PTHR33204">
    <property type="entry name" value="TRANSCRIPTIONAL REGULATOR, MARR FAMILY"/>
    <property type="match status" value="1"/>
</dbReference>
<reference evidence="5 6" key="1">
    <citation type="submission" date="2018-01" db="EMBL/GenBank/DDBJ databases">
        <title>Genome Sequencing and Assembly of Anaerobacter polyendosporus strain CT4.</title>
        <authorList>
            <person name="Tachaapaikoon C."/>
            <person name="Sutheeworapong S."/>
            <person name="Jenjaroenpun P."/>
            <person name="Wongsurawat T."/>
            <person name="Nookeaw I."/>
            <person name="Cheawchanlertfa P."/>
            <person name="Kosugi A."/>
            <person name="Cheevadhanarak S."/>
            <person name="Ratanakhanokchai K."/>
        </authorList>
    </citation>
    <scope>NUCLEOTIDE SEQUENCE [LARGE SCALE GENOMIC DNA]</scope>
    <source>
        <strain evidence="5 6">CT4</strain>
    </source>
</reference>
<evidence type="ECO:0000313" key="5">
    <source>
        <dbReference type="EMBL" id="QAA31074.1"/>
    </source>
</evidence>
<accession>A0A3R5UDT3</accession>
<dbReference type="GO" id="GO:0003677">
    <property type="term" value="F:DNA binding"/>
    <property type="evidence" value="ECO:0007669"/>
    <property type="project" value="UniProtKB-KW"/>
</dbReference>
<gene>
    <name evidence="5" type="ORF">C1I91_05010</name>
</gene>
<dbReference type="SUPFAM" id="SSF46785">
    <property type="entry name" value="Winged helix' DNA-binding domain"/>
    <property type="match status" value="1"/>
</dbReference>
<dbReference type="EMBL" id="CP025746">
    <property type="protein sequence ID" value="QAA31074.1"/>
    <property type="molecule type" value="Genomic_DNA"/>
</dbReference>
<dbReference type="Pfam" id="PF01638">
    <property type="entry name" value="HxlR"/>
    <property type="match status" value="1"/>
</dbReference>
<proteinExistence type="predicted"/>
<dbReference type="KEGG" id="cmah:C1I91_05010"/>
<dbReference type="PANTHER" id="PTHR33204:SF37">
    <property type="entry name" value="HTH-TYPE TRANSCRIPTIONAL REGULATOR YODB"/>
    <property type="match status" value="1"/>
</dbReference>
<keyword evidence="2" id="KW-0238">DNA-binding</keyword>
<dbReference type="PROSITE" id="PS51118">
    <property type="entry name" value="HTH_HXLR"/>
    <property type="match status" value="1"/>
</dbReference>
<dbReference type="Proteomes" id="UP000286268">
    <property type="component" value="Chromosome"/>
</dbReference>
<keyword evidence="6" id="KW-1185">Reference proteome</keyword>
<sequence length="111" mass="12618">MSEVVLERGEPGAKCPIEAAIDVIGSKWTFLIIRDLLIDGTIRFGDLLRSLEGISPKTLSVRLRELEKVGLVDRIVYPEIPPKVEYKLTEKGKELEKVFIELKRWGITILE</sequence>
<dbReference type="RefSeq" id="WP_128211696.1">
    <property type="nucleotide sequence ID" value="NZ_CP025746.1"/>
</dbReference>
<evidence type="ECO:0000256" key="3">
    <source>
        <dbReference type="ARBA" id="ARBA00023163"/>
    </source>
</evidence>
<dbReference type="InterPro" id="IPR036390">
    <property type="entry name" value="WH_DNA-bd_sf"/>
</dbReference>
<dbReference type="Gene3D" id="1.10.10.10">
    <property type="entry name" value="Winged helix-like DNA-binding domain superfamily/Winged helix DNA-binding domain"/>
    <property type="match status" value="1"/>
</dbReference>
<evidence type="ECO:0000256" key="1">
    <source>
        <dbReference type="ARBA" id="ARBA00023015"/>
    </source>
</evidence>
<keyword evidence="3" id="KW-0804">Transcription</keyword>
<name>A0A3R5UDT3_9CLOT</name>
<feature type="domain" description="HTH hxlR-type" evidence="4">
    <location>
        <begin position="15"/>
        <end position="111"/>
    </location>
</feature>